<dbReference type="InterPro" id="IPR058240">
    <property type="entry name" value="rSAM_sf"/>
</dbReference>
<evidence type="ECO:0000313" key="12">
    <source>
        <dbReference type="EMBL" id="HIX55964.1"/>
    </source>
</evidence>
<proteinExistence type="inferred from homology"/>
<comment type="caution">
    <text evidence="12">The sequence shown here is derived from an EMBL/GenBank/DDBJ whole genome shotgun (WGS) entry which is preliminary data.</text>
</comment>
<evidence type="ECO:0000256" key="2">
    <source>
        <dbReference type="ARBA" id="ARBA00009777"/>
    </source>
</evidence>
<dbReference type="InterPro" id="IPR001989">
    <property type="entry name" value="Radical_activat_CS"/>
</dbReference>
<evidence type="ECO:0000256" key="3">
    <source>
        <dbReference type="ARBA" id="ARBA00022485"/>
    </source>
</evidence>
<comment type="catalytic activity">
    <reaction evidence="10">
        <text>glycyl-[formate C-acetyltransferase] + reduced [flavodoxin] + S-adenosyl-L-methionine = glycin-2-yl radical-[formate C-acetyltransferase] + semiquinone [flavodoxin] + 5'-deoxyadenosine + L-methionine + H(+)</text>
        <dbReference type="Rhea" id="RHEA:19225"/>
        <dbReference type="Rhea" id="RHEA-COMP:10622"/>
        <dbReference type="Rhea" id="RHEA-COMP:12190"/>
        <dbReference type="Rhea" id="RHEA-COMP:12191"/>
        <dbReference type="Rhea" id="RHEA-COMP:14480"/>
        <dbReference type="ChEBI" id="CHEBI:15378"/>
        <dbReference type="ChEBI" id="CHEBI:17319"/>
        <dbReference type="ChEBI" id="CHEBI:29947"/>
        <dbReference type="ChEBI" id="CHEBI:32722"/>
        <dbReference type="ChEBI" id="CHEBI:57618"/>
        <dbReference type="ChEBI" id="CHEBI:57844"/>
        <dbReference type="ChEBI" id="CHEBI:59789"/>
        <dbReference type="ChEBI" id="CHEBI:140311"/>
        <dbReference type="EC" id="1.97.1.4"/>
    </reaction>
</comment>
<dbReference type="InterPro" id="IPR012839">
    <property type="entry name" value="Organic_radical_activase"/>
</dbReference>
<dbReference type="PIRSF" id="PIRSF000371">
    <property type="entry name" value="PFL_act_enz"/>
    <property type="match status" value="1"/>
</dbReference>
<keyword evidence="4" id="KW-0119">Carbohydrate metabolism</keyword>
<comment type="subcellular location">
    <subcellularLocation>
        <location evidence="10">Cytoplasm</location>
    </subcellularLocation>
</comment>
<evidence type="ECO:0000256" key="6">
    <source>
        <dbReference type="ARBA" id="ARBA00022723"/>
    </source>
</evidence>
<dbReference type="PANTHER" id="PTHR30352:SF5">
    <property type="entry name" value="PYRUVATE FORMATE-LYASE 1-ACTIVATING ENZYME"/>
    <property type="match status" value="1"/>
</dbReference>
<comment type="function">
    <text evidence="10">Activation of pyruvate formate-lyase under anaerobic conditions by generation of an organic free radical, using S-adenosylmethionine and reduced flavodoxin as cosubstrates to produce 5'-deoxy-adenosine.</text>
</comment>
<evidence type="ECO:0000256" key="5">
    <source>
        <dbReference type="ARBA" id="ARBA00022691"/>
    </source>
</evidence>
<dbReference type="AlphaFoldDB" id="A0A9D1WB24"/>
<dbReference type="PANTHER" id="PTHR30352">
    <property type="entry name" value="PYRUVATE FORMATE-LYASE-ACTIVATING ENZYME"/>
    <property type="match status" value="1"/>
</dbReference>
<dbReference type="InterPro" id="IPR034457">
    <property type="entry name" value="Organic_radical-activating"/>
</dbReference>
<name>A0A9D1WB24_9GAMM</name>
<dbReference type="InterPro" id="IPR012838">
    <property type="entry name" value="PFL1_activating"/>
</dbReference>
<evidence type="ECO:0000256" key="9">
    <source>
        <dbReference type="ARBA" id="ARBA00023014"/>
    </source>
</evidence>
<dbReference type="SUPFAM" id="SSF102114">
    <property type="entry name" value="Radical SAM enzymes"/>
    <property type="match status" value="1"/>
</dbReference>
<dbReference type="GO" id="GO:0016829">
    <property type="term" value="F:lyase activity"/>
    <property type="evidence" value="ECO:0007669"/>
    <property type="project" value="UniProtKB-KW"/>
</dbReference>
<sequence length="253" mass="29027">MTTAFVHSFETFGSVDGPGIRFVVFLQGCKMRCLYCHNPDTWKQNVGDEFTVEQILNRALRYRTYWGEDGGITCSGGEPLLQMDFMIEFFKALKAEGIHTTIDTAAGPFTREEPFFSKFKELMEYTDLVMLDLKHIDNDKHIALTHVPNTNILDCARFLDEIGKDVWIRHVLVPGYTDNDADLEKLHEFVATLNNVKRVEVLPYHSFGAFKWDEMGIPYKLKEVDAPSIESVDHAKKILHVQSFAEYEAAQHK</sequence>
<feature type="domain" description="Radical SAM core" evidence="11">
    <location>
        <begin position="15"/>
        <end position="242"/>
    </location>
</feature>
<evidence type="ECO:0000259" key="11">
    <source>
        <dbReference type="PROSITE" id="PS51918"/>
    </source>
</evidence>
<keyword evidence="9 10" id="KW-0411">Iron-sulfur</keyword>
<keyword evidence="7 10" id="KW-0560">Oxidoreductase</keyword>
<gene>
    <name evidence="12" type="primary">pflA</name>
    <name evidence="12" type="ORF">H9850_00650</name>
</gene>
<reference evidence="12" key="2">
    <citation type="submission" date="2021-04" db="EMBL/GenBank/DDBJ databases">
        <authorList>
            <person name="Gilroy R."/>
        </authorList>
    </citation>
    <scope>NUCLEOTIDE SEQUENCE</scope>
    <source>
        <strain evidence="12">USASDec5-558</strain>
    </source>
</reference>
<dbReference type="GO" id="GO:0005737">
    <property type="term" value="C:cytoplasm"/>
    <property type="evidence" value="ECO:0007669"/>
    <property type="project" value="UniProtKB-SubCell"/>
</dbReference>
<dbReference type="InterPro" id="IPR013785">
    <property type="entry name" value="Aldolase_TIM"/>
</dbReference>
<accession>A0A9D1WB24</accession>
<dbReference type="GO" id="GO:0043365">
    <property type="term" value="F:[formate-C-acetyltransferase]-activating enzyme activity"/>
    <property type="evidence" value="ECO:0007669"/>
    <property type="project" value="UniProtKB-UniRule"/>
</dbReference>
<evidence type="ECO:0000256" key="4">
    <source>
        <dbReference type="ARBA" id="ARBA00022526"/>
    </source>
</evidence>
<keyword evidence="12" id="KW-0456">Lyase</keyword>
<dbReference type="GO" id="GO:0006006">
    <property type="term" value="P:glucose metabolic process"/>
    <property type="evidence" value="ECO:0007669"/>
    <property type="project" value="UniProtKB-KW"/>
</dbReference>
<reference evidence="12" key="1">
    <citation type="journal article" date="2021" name="PeerJ">
        <title>Extensive microbial diversity within the chicken gut microbiome revealed by metagenomics and culture.</title>
        <authorList>
            <person name="Gilroy R."/>
            <person name="Ravi A."/>
            <person name="Getino M."/>
            <person name="Pursley I."/>
            <person name="Horton D.L."/>
            <person name="Alikhan N.F."/>
            <person name="Baker D."/>
            <person name="Gharbi K."/>
            <person name="Hall N."/>
            <person name="Watson M."/>
            <person name="Adriaenssens E.M."/>
            <person name="Foster-Nyarko E."/>
            <person name="Jarju S."/>
            <person name="Secka A."/>
            <person name="Antonio M."/>
            <person name="Oren A."/>
            <person name="Chaudhuri R.R."/>
            <person name="La Ragione R."/>
            <person name="Hildebrand F."/>
            <person name="Pallen M.J."/>
        </authorList>
    </citation>
    <scope>NUCLEOTIDE SEQUENCE</scope>
    <source>
        <strain evidence="12">USASDec5-558</strain>
    </source>
</reference>
<dbReference type="Proteomes" id="UP000886829">
    <property type="component" value="Unassembled WGS sequence"/>
</dbReference>
<dbReference type="PROSITE" id="PS01087">
    <property type="entry name" value="RADICAL_ACTIVATING"/>
    <property type="match status" value="1"/>
</dbReference>
<evidence type="ECO:0000256" key="7">
    <source>
        <dbReference type="ARBA" id="ARBA00023002"/>
    </source>
</evidence>
<dbReference type="NCBIfam" id="TIGR02493">
    <property type="entry name" value="PFLA"/>
    <property type="match status" value="1"/>
</dbReference>
<keyword evidence="4" id="KW-0313">Glucose metabolism</keyword>
<dbReference type="EC" id="1.97.1.4" evidence="10"/>
<keyword evidence="3 10" id="KW-0004">4Fe-4S</keyword>
<comment type="similarity">
    <text evidence="2 10">Belongs to the organic radical-activating enzymes family.</text>
</comment>
<evidence type="ECO:0000256" key="1">
    <source>
        <dbReference type="ARBA" id="ARBA00002918"/>
    </source>
</evidence>
<dbReference type="CDD" id="cd01335">
    <property type="entry name" value="Radical_SAM"/>
    <property type="match status" value="1"/>
</dbReference>
<evidence type="ECO:0000313" key="13">
    <source>
        <dbReference type="Proteomes" id="UP000886829"/>
    </source>
</evidence>
<dbReference type="InterPro" id="IPR007197">
    <property type="entry name" value="rSAM"/>
</dbReference>
<keyword evidence="12" id="KW-0670">Pyruvate</keyword>
<dbReference type="EMBL" id="DXEV01000017">
    <property type="protein sequence ID" value="HIX55964.1"/>
    <property type="molecule type" value="Genomic_DNA"/>
</dbReference>
<keyword evidence="8 10" id="KW-0408">Iron</keyword>
<dbReference type="Pfam" id="PF04055">
    <property type="entry name" value="Radical_SAM"/>
    <property type="match status" value="1"/>
</dbReference>
<evidence type="ECO:0000256" key="8">
    <source>
        <dbReference type="ARBA" id="ARBA00023004"/>
    </source>
</evidence>
<dbReference type="GO" id="GO:0046872">
    <property type="term" value="F:metal ion binding"/>
    <property type="evidence" value="ECO:0007669"/>
    <property type="project" value="UniProtKB-UniRule"/>
</dbReference>
<organism evidence="12 13">
    <name type="scientific">Candidatus Anaerobiospirillum pullistercoris</name>
    <dbReference type="NCBI Taxonomy" id="2838452"/>
    <lineage>
        <taxon>Bacteria</taxon>
        <taxon>Pseudomonadati</taxon>
        <taxon>Pseudomonadota</taxon>
        <taxon>Gammaproteobacteria</taxon>
        <taxon>Aeromonadales</taxon>
        <taxon>Succinivibrionaceae</taxon>
        <taxon>Anaerobiospirillum</taxon>
    </lineage>
</organism>
<keyword evidence="6 10" id="KW-0479">Metal-binding</keyword>
<evidence type="ECO:0000256" key="10">
    <source>
        <dbReference type="RuleBase" id="RU362053"/>
    </source>
</evidence>
<dbReference type="Gene3D" id="3.20.20.70">
    <property type="entry name" value="Aldolase class I"/>
    <property type="match status" value="1"/>
</dbReference>
<keyword evidence="5 10" id="KW-0949">S-adenosyl-L-methionine</keyword>
<keyword evidence="10" id="KW-0963">Cytoplasm</keyword>
<dbReference type="GO" id="GO:0051539">
    <property type="term" value="F:4 iron, 4 sulfur cluster binding"/>
    <property type="evidence" value="ECO:0007669"/>
    <property type="project" value="UniProtKB-UniRule"/>
</dbReference>
<comment type="function">
    <text evidence="1">Activation of pyruvate formate-lyase 1 under anaerobic conditions by generation of an organic free radical, using S-adenosylmethionine and reduced flavodoxin as cosubstrates to produce 5'-deoxy-adenosine.</text>
</comment>
<dbReference type="SFLD" id="SFLDG01066">
    <property type="entry name" value="organic_radical-activating_enz"/>
    <property type="match status" value="1"/>
</dbReference>
<dbReference type="SFLD" id="SFLDS00029">
    <property type="entry name" value="Radical_SAM"/>
    <property type="match status" value="1"/>
</dbReference>
<comment type="cofactor">
    <cofactor evidence="10">
        <name>[4Fe-4S] cluster</name>
        <dbReference type="ChEBI" id="CHEBI:49883"/>
    </cofactor>
    <text evidence="10">Binds 1 [4Fe-4S] cluster. The cluster is coordinated with 3 cysteines and an exchangeable S-adenosyl-L-methionine.</text>
</comment>
<protein>
    <recommendedName>
        <fullName evidence="10">Pyruvate formate-lyase-activating enzyme</fullName>
        <ecNumber evidence="10">1.97.1.4</ecNumber>
    </recommendedName>
</protein>
<dbReference type="PROSITE" id="PS51918">
    <property type="entry name" value="RADICAL_SAM"/>
    <property type="match status" value="1"/>
</dbReference>